<accession>A0A544UIS1</accession>
<name>A0A544UIS1_LYSSH</name>
<evidence type="ECO:0000313" key="2">
    <source>
        <dbReference type="Proteomes" id="UP000317944"/>
    </source>
</evidence>
<gene>
    <name evidence="1" type="ORF">C7Y47_12290</name>
</gene>
<protein>
    <submittedName>
        <fullName evidence="1">Uncharacterized protein</fullName>
    </submittedName>
</protein>
<sequence length="158" mass="17818">MQLIDTVSEFGSSISPMYEALSIKVVSLSTADGPHLKDYPIEFELLTRTKIDVYTQEAITHILSIKGHIPGSISLGHQHESLFIIPQNVHIECNYKLLSINKKDMQRILMHAQPNLHYSEWLIDAIINANILVELKTNQNTFIEWPLGIKSAVISKLG</sequence>
<dbReference type="Proteomes" id="UP000317944">
    <property type="component" value="Unassembled WGS sequence"/>
</dbReference>
<organism evidence="1 2">
    <name type="scientific">Lysinibacillus sphaericus</name>
    <name type="common">Bacillus sphaericus</name>
    <dbReference type="NCBI Taxonomy" id="1421"/>
    <lineage>
        <taxon>Bacteria</taxon>
        <taxon>Bacillati</taxon>
        <taxon>Bacillota</taxon>
        <taxon>Bacilli</taxon>
        <taxon>Bacillales</taxon>
        <taxon>Bacillaceae</taxon>
        <taxon>Lysinibacillus</taxon>
    </lineage>
</organism>
<dbReference type="EMBL" id="SADV01000008">
    <property type="protein sequence ID" value="TQR32894.1"/>
    <property type="molecule type" value="Genomic_DNA"/>
</dbReference>
<dbReference type="OrthoDB" id="2733914at2"/>
<reference evidence="1 2" key="1">
    <citation type="submission" date="2018-03" db="EMBL/GenBank/DDBJ databases">
        <title>Aerobic endospore-forming bacteria genome sequencing and assembly.</title>
        <authorList>
            <person name="Cavalcante D.A."/>
            <person name="Driks A."/>
            <person name="Putonti C."/>
            <person name="De-Souza M.T."/>
        </authorList>
    </citation>
    <scope>NUCLEOTIDE SEQUENCE [LARGE SCALE GENOMIC DNA]</scope>
    <source>
        <strain evidence="1 2">SDF0037</strain>
    </source>
</reference>
<dbReference type="RefSeq" id="WP_142509040.1">
    <property type="nucleotide sequence ID" value="NZ_SADV01000008.1"/>
</dbReference>
<proteinExistence type="predicted"/>
<dbReference type="AlphaFoldDB" id="A0A544UIS1"/>
<evidence type="ECO:0000313" key="1">
    <source>
        <dbReference type="EMBL" id="TQR32894.1"/>
    </source>
</evidence>
<comment type="caution">
    <text evidence="1">The sequence shown here is derived from an EMBL/GenBank/DDBJ whole genome shotgun (WGS) entry which is preliminary data.</text>
</comment>